<dbReference type="EMBL" id="CM027681">
    <property type="protein sequence ID" value="KAG0543389.1"/>
    <property type="molecule type" value="Genomic_DNA"/>
</dbReference>
<comment type="caution">
    <text evidence="9">The sequence shown here is derived from an EMBL/GenBank/DDBJ whole genome shotgun (WGS) entry which is preliminary data.</text>
</comment>
<dbReference type="AlphaFoldDB" id="A0A921RMR0"/>
<dbReference type="PANTHER" id="PTHR32219">
    <property type="entry name" value="RNA-BINDING PROTEIN YLMH-RELATED"/>
    <property type="match status" value="1"/>
</dbReference>
<evidence type="ECO:0000256" key="8">
    <source>
        <dbReference type="SAM" id="Coils"/>
    </source>
</evidence>
<dbReference type="GO" id="GO:0005886">
    <property type="term" value="C:plasma membrane"/>
    <property type="evidence" value="ECO:0007669"/>
    <property type="project" value="UniProtKB-SubCell"/>
</dbReference>
<reference evidence="9" key="2">
    <citation type="submission" date="2020-10" db="EMBL/GenBank/DDBJ databases">
        <authorList>
            <person name="Cooper E.A."/>
            <person name="Brenton Z.W."/>
            <person name="Flinn B.S."/>
            <person name="Jenkins J."/>
            <person name="Shu S."/>
            <person name="Flowers D."/>
            <person name="Luo F."/>
            <person name="Wang Y."/>
            <person name="Xia P."/>
            <person name="Barry K."/>
            <person name="Daum C."/>
            <person name="Lipzen A."/>
            <person name="Yoshinaga Y."/>
            <person name="Schmutz J."/>
            <person name="Saski C."/>
            <person name="Vermerris W."/>
            <person name="Kresovich S."/>
        </authorList>
    </citation>
    <scope>NUCLEOTIDE SEQUENCE</scope>
</reference>
<evidence type="ECO:0000256" key="4">
    <source>
        <dbReference type="ARBA" id="ARBA00022989"/>
    </source>
</evidence>
<evidence type="ECO:0000256" key="6">
    <source>
        <dbReference type="ARBA" id="ARBA00023136"/>
    </source>
</evidence>
<evidence type="ECO:0000313" key="10">
    <source>
        <dbReference type="Proteomes" id="UP000807115"/>
    </source>
</evidence>
<comment type="subcellular location">
    <subcellularLocation>
        <location evidence="1">Cell membrane</location>
        <topology evidence="1">Single-pass membrane protein</topology>
    </subcellularLocation>
</comment>
<gene>
    <name evidence="9" type="ORF">BDA96_02G186600</name>
</gene>
<keyword evidence="3" id="KW-0812">Transmembrane</keyword>
<evidence type="ECO:0000256" key="3">
    <source>
        <dbReference type="ARBA" id="ARBA00022692"/>
    </source>
</evidence>
<keyword evidence="2" id="KW-1003">Cell membrane</keyword>
<dbReference type="PANTHER" id="PTHR32219:SF2">
    <property type="entry name" value="PROTON PUMP-INTERACTOR 1"/>
    <property type="match status" value="1"/>
</dbReference>
<organism evidence="9 10">
    <name type="scientific">Sorghum bicolor</name>
    <name type="common">Sorghum</name>
    <name type="synonym">Sorghum vulgare</name>
    <dbReference type="NCBI Taxonomy" id="4558"/>
    <lineage>
        <taxon>Eukaryota</taxon>
        <taxon>Viridiplantae</taxon>
        <taxon>Streptophyta</taxon>
        <taxon>Embryophyta</taxon>
        <taxon>Tracheophyta</taxon>
        <taxon>Spermatophyta</taxon>
        <taxon>Magnoliopsida</taxon>
        <taxon>Liliopsida</taxon>
        <taxon>Poales</taxon>
        <taxon>Poaceae</taxon>
        <taxon>PACMAD clade</taxon>
        <taxon>Panicoideae</taxon>
        <taxon>Andropogonodae</taxon>
        <taxon>Andropogoneae</taxon>
        <taxon>Sorghinae</taxon>
        <taxon>Sorghum</taxon>
    </lineage>
</organism>
<evidence type="ECO:0000256" key="5">
    <source>
        <dbReference type="ARBA" id="ARBA00023054"/>
    </source>
</evidence>
<feature type="coiled-coil region" evidence="8">
    <location>
        <begin position="185"/>
        <end position="219"/>
    </location>
</feature>
<evidence type="ECO:0000256" key="1">
    <source>
        <dbReference type="ARBA" id="ARBA00004162"/>
    </source>
</evidence>
<proteinExistence type="inferred from homology"/>
<keyword evidence="4" id="KW-1133">Transmembrane helix</keyword>
<keyword evidence="5 8" id="KW-0175">Coiled coil</keyword>
<dbReference type="KEGG" id="sbi:8054597"/>
<name>A0A921RMR0_SORBI</name>
<comment type="similarity">
    <text evidence="7">Belongs to the plant Proton pump-interactor protein family.</text>
</comment>
<protein>
    <submittedName>
        <fullName evidence="9">Uncharacterized protein</fullName>
    </submittedName>
</protein>
<sequence length="319" mass="36978">MEPPIYGMGRPKSTYAFYFVKIRSFEDPQLREKFMDAQNKFEKEIQARSKIIEAVRAKKMERSTIISELKPLTAQNKRYNEVVAEKLKEMELPQNRLGMFLKNDDMQAQRAGFCSSVEELEQTIKMSNDRIAHKSISLREEKCLANEIKNLEKNISKVIYNSTIRAKLQDTVDGNEIRQDQVRIIDGTRKEQQAVRSKIKGLEDELRVVDTEIASIQEDLDAATARKDKAYESLVELRTVHDAKNASLIENCCVLDKARDYASRRLVAELGALHEAEVDKFMAQWCNSKAFREDYEKRTISSLIVRQLDRDGRMRIPDY</sequence>
<dbReference type="OrthoDB" id="2195113at2759"/>
<reference evidence="9" key="1">
    <citation type="journal article" date="2019" name="BMC Genomics">
        <title>A new reference genome for Sorghum bicolor reveals high levels of sequence similarity between sweet and grain genotypes: implications for the genetics of sugar metabolism.</title>
        <authorList>
            <person name="Cooper E.A."/>
            <person name="Brenton Z.W."/>
            <person name="Flinn B.S."/>
            <person name="Jenkins J."/>
            <person name="Shu S."/>
            <person name="Flowers D."/>
            <person name="Luo F."/>
            <person name="Wang Y."/>
            <person name="Xia P."/>
            <person name="Barry K."/>
            <person name="Daum C."/>
            <person name="Lipzen A."/>
            <person name="Yoshinaga Y."/>
            <person name="Schmutz J."/>
            <person name="Saski C."/>
            <person name="Vermerris W."/>
            <person name="Kresovich S."/>
        </authorList>
    </citation>
    <scope>NUCLEOTIDE SEQUENCE</scope>
</reference>
<dbReference type="OMA" id="MELPQNR"/>
<evidence type="ECO:0000256" key="2">
    <source>
        <dbReference type="ARBA" id="ARBA00022475"/>
    </source>
</evidence>
<dbReference type="Proteomes" id="UP000807115">
    <property type="component" value="Chromosome 2"/>
</dbReference>
<keyword evidence="6" id="KW-0472">Membrane</keyword>
<accession>A0A921RMR0</accession>
<evidence type="ECO:0000256" key="7">
    <source>
        <dbReference type="ARBA" id="ARBA00038080"/>
    </source>
</evidence>
<dbReference type="Gramene" id="EER96609">
    <property type="protein sequence ID" value="EER96609"/>
    <property type="gene ID" value="SORBI_3002G176900"/>
</dbReference>
<dbReference type="InterPro" id="IPR055282">
    <property type="entry name" value="PPI1-4"/>
</dbReference>
<evidence type="ECO:0000313" key="9">
    <source>
        <dbReference type="EMBL" id="KAG0543389.1"/>
    </source>
</evidence>